<gene>
    <name evidence="3" type="ORF">RHGRI_032782</name>
</gene>
<feature type="domain" description="KIB1-4 beta-propeller" evidence="1">
    <location>
        <begin position="92"/>
        <end position="148"/>
    </location>
</feature>
<organism evidence="3 4">
    <name type="scientific">Rhododendron griersonianum</name>
    <dbReference type="NCBI Taxonomy" id="479676"/>
    <lineage>
        <taxon>Eukaryota</taxon>
        <taxon>Viridiplantae</taxon>
        <taxon>Streptophyta</taxon>
        <taxon>Embryophyta</taxon>
        <taxon>Tracheophyta</taxon>
        <taxon>Spermatophyta</taxon>
        <taxon>Magnoliopsida</taxon>
        <taxon>eudicotyledons</taxon>
        <taxon>Gunneridae</taxon>
        <taxon>Pentapetalae</taxon>
        <taxon>asterids</taxon>
        <taxon>Ericales</taxon>
        <taxon>Ericaceae</taxon>
        <taxon>Ericoideae</taxon>
        <taxon>Rhodoreae</taxon>
        <taxon>Rhododendron</taxon>
    </lineage>
</organism>
<protein>
    <recommendedName>
        <fullName evidence="5">F-box domain-containing protein</fullName>
    </recommendedName>
</protein>
<dbReference type="PANTHER" id="PTHR44259:SF93">
    <property type="entry name" value="PROTEIN, PUTATIVE (DUF295)-RELATED"/>
    <property type="match status" value="1"/>
</dbReference>
<evidence type="ECO:0000259" key="1">
    <source>
        <dbReference type="Pfam" id="PF03478"/>
    </source>
</evidence>
<dbReference type="Proteomes" id="UP000823749">
    <property type="component" value="Chromosome 11"/>
</dbReference>
<keyword evidence="4" id="KW-1185">Reference proteome</keyword>
<dbReference type="InterPro" id="IPR001810">
    <property type="entry name" value="F-box_dom"/>
</dbReference>
<reference evidence="3" key="1">
    <citation type="submission" date="2020-08" db="EMBL/GenBank/DDBJ databases">
        <title>Plant Genome Project.</title>
        <authorList>
            <person name="Zhang R.-G."/>
        </authorList>
    </citation>
    <scope>NUCLEOTIDE SEQUENCE</scope>
    <source>
        <strain evidence="3">WSP0</strain>
        <tissue evidence="3">Leaf</tissue>
    </source>
</reference>
<dbReference type="InterPro" id="IPR005174">
    <property type="entry name" value="KIB1-4_b-propeller"/>
</dbReference>
<dbReference type="AlphaFoldDB" id="A0AAV6IFL3"/>
<dbReference type="InterPro" id="IPR050942">
    <property type="entry name" value="F-box_BR-signaling"/>
</dbReference>
<accession>A0AAV6IFL3</accession>
<dbReference type="Gene3D" id="1.20.1280.50">
    <property type="match status" value="1"/>
</dbReference>
<evidence type="ECO:0000259" key="2">
    <source>
        <dbReference type="Pfam" id="PF12937"/>
    </source>
</evidence>
<dbReference type="InterPro" id="IPR036047">
    <property type="entry name" value="F-box-like_dom_sf"/>
</dbReference>
<name>A0AAV6IFL3_9ERIC</name>
<dbReference type="PANTHER" id="PTHR44259">
    <property type="entry name" value="OS07G0183000 PROTEIN-RELATED"/>
    <property type="match status" value="1"/>
</dbReference>
<evidence type="ECO:0000313" key="4">
    <source>
        <dbReference type="Proteomes" id="UP000823749"/>
    </source>
</evidence>
<dbReference type="Pfam" id="PF03478">
    <property type="entry name" value="Beta-prop_KIB1-4"/>
    <property type="match status" value="1"/>
</dbReference>
<sequence>MMVLRSSKKLACCSSADWASLPEELLVLILHHLIQLSDYIRFGAVCKPWHAASDHQKDHRRRELVHKQELPMLLIPPPAETAEEADYHRRRLYSVTRRKVLNLELRVPYPRRCCGSSHGWLATENEADAGITLLNPFSGKSFRFPKSLYLVEYLERSMYGFGTSYTARLECMFYGCGNGNFGYSVGGDLARALGEEGMEKGFSIYLELFFMLLYLLSLCKINMCDDNDDMLGNLTG</sequence>
<feature type="domain" description="F-box" evidence="2">
    <location>
        <begin position="18"/>
        <end position="54"/>
    </location>
</feature>
<dbReference type="SUPFAM" id="SSF81383">
    <property type="entry name" value="F-box domain"/>
    <property type="match status" value="1"/>
</dbReference>
<evidence type="ECO:0008006" key="5">
    <source>
        <dbReference type="Google" id="ProtNLM"/>
    </source>
</evidence>
<dbReference type="EMBL" id="JACTNZ010000011">
    <property type="protein sequence ID" value="KAG5526625.1"/>
    <property type="molecule type" value="Genomic_DNA"/>
</dbReference>
<comment type="caution">
    <text evidence="3">The sequence shown here is derived from an EMBL/GenBank/DDBJ whole genome shotgun (WGS) entry which is preliminary data.</text>
</comment>
<evidence type="ECO:0000313" key="3">
    <source>
        <dbReference type="EMBL" id="KAG5526625.1"/>
    </source>
</evidence>
<proteinExistence type="predicted"/>
<dbReference type="Pfam" id="PF12937">
    <property type="entry name" value="F-box-like"/>
    <property type="match status" value="1"/>
</dbReference>